<organism evidence="1 2">
    <name type="scientific">Nocardia macrotermitis</name>
    <dbReference type="NCBI Taxonomy" id="2585198"/>
    <lineage>
        <taxon>Bacteria</taxon>
        <taxon>Bacillati</taxon>
        <taxon>Actinomycetota</taxon>
        <taxon>Actinomycetes</taxon>
        <taxon>Mycobacteriales</taxon>
        <taxon>Nocardiaceae</taxon>
        <taxon>Nocardia</taxon>
    </lineage>
</organism>
<dbReference type="Proteomes" id="UP000438448">
    <property type="component" value="Unassembled WGS sequence"/>
</dbReference>
<sequence length="213" mass="22869">MNAAGGLRFSYSGCHSSGRSAGVLREGIAHVFTPSTPPVSGGRFSAVLRCCFDRGHRVADRGIRRVRSWLRSRDSTCSSGAVPRMCLIEIFCGVAAFARRDLCFVVSIDCSARAGRAGPGASGDSPRFRNRLVRRRGACGPRLWPVWLGWAGAVRSSGCWLQICGRICCSGQHVGGAGCRYRGGVWDSGVRSKTLWKMSVAWLSGSGVAGVRW</sequence>
<evidence type="ECO:0000313" key="2">
    <source>
        <dbReference type="Proteomes" id="UP000438448"/>
    </source>
</evidence>
<comment type="caution">
    <text evidence="1">The sequence shown here is derived from an EMBL/GenBank/DDBJ whole genome shotgun (WGS) entry which is preliminary data.</text>
</comment>
<protein>
    <submittedName>
        <fullName evidence="1">Uncharacterized protein</fullName>
    </submittedName>
</protein>
<gene>
    <name evidence="1" type="ORF">NRB20_49840</name>
</gene>
<accession>A0A7K0D8J9</accession>
<reference evidence="1 2" key="1">
    <citation type="submission" date="2019-10" db="EMBL/GenBank/DDBJ databases">
        <title>Nocardia macrotermitis sp. nov. and Nocardia aurantia sp. nov., isolated from the gut of fungus growing-termite Macrotermes natalensis.</title>
        <authorList>
            <person name="Benndorf R."/>
            <person name="Schwitalla J."/>
            <person name="Martin K."/>
            <person name="De Beer W."/>
            <person name="Kaster A.-K."/>
            <person name="Vollmers J."/>
            <person name="Poulsen M."/>
            <person name="Beemelmanns C."/>
        </authorList>
    </citation>
    <scope>NUCLEOTIDE SEQUENCE [LARGE SCALE GENOMIC DNA]</scope>
    <source>
        <strain evidence="1 2">RB20</strain>
    </source>
</reference>
<keyword evidence="2" id="KW-1185">Reference proteome</keyword>
<name>A0A7K0D8J9_9NOCA</name>
<dbReference type="AlphaFoldDB" id="A0A7K0D8J9"/>
<evidence type="ECO:0000313" key="1">
    <source>
        <dbReference type="EMBL" id="MQY21871.1"/>
    </source>
</evidence>
<proteinExistence type="predicted"/>
<dbReference type="EMBL" id="WEGK01000011">
    <property type="protein sequence ID" value="MQY21871.1"/>
    <property type="molecule type" value="Genomic_DNA"/>
</dbReference>